<dbReference type="PROSITE" id="PS51677">
    <property type="entry name" value="NODB"/>
    <property type="match status" value="1"/>
</dbReference>
<comment type="caution">
    <text evidence="3">The sequence shown here is derived from an EMBL/GenBank/DDBJ whole genome shotgun (WGS) entry which is preliminary data.</text>
</comment>
<dbReference type="Gene3D" id="3.20.20.370">
    <property type="entry name" value="Glycoside hydrolase/deacetylase"/>
    <property type="match status" value="1"/>
</dbReference>
<organism evidence="3 4">
    <name type="scientific">Bowmanella denitrificans</name>
    <dbReference type="NCBI Taxonomy" id="366582"/>
    <lineage>
        <taxon>Bacteria</taxon>
        <taxon>Pseudomonadati</taxon>
        <taxon>Pseudomonadota</taxon>
        <taxon>Gammaproteobacteria</taxon>
        <taxon>Alteromonadales</taxon>
        <taxon>Alteromonadaceae</taxon>
        <taxon>Bowmanella</taxon>
    </lineage>
</organism>
<dbReference type="InterPro" id="IPR002509">
    <property type="entry name" value="NODB_dom"/>
</dbReference>
<protein>
    <recommendedName>
        <fullName evidence="2">NodB homology domain-containing protein</fullName>
    </recommendedName>
</protein>
<name>A0ABP3GDG8_9ALTE</name>
<feature type="signal peptide" evidence="1">
    <location>
        <begin position="1"/>
        <end position="28"/>
    </location>
</feature>
<gene>
    <name evidence="3" type="ORF">GCM10009092_01930</name>
</gene>
<dbReference type="SUPFAM" id="SSF88713">
    <property type="entry name" value="Glycoside hydrolase/deacetylase"/>
    <property type="match status" value="1"/>
</dbReference>
<dbReference type="CDD" id="cd10967">
    <property type="entry name" value="CE4_GLA_like_6s"/>
    <property type="match status" value="1"/>
</dbReference>
<feature type="domain" description="NodB homology" evidence="2">
    <location>
        <begin position="39"/>
        <end position="269"/>
    </location>
</feature>
<evidence type="ECO:0000313" key="3">
    <source>
        <dbReference type="EMBL" id="GAA0341033.1"/>
    </source>
</evidence>
<dbReference type="Proteomes" id="UP001501757">
    <property type="component" value="Unassembled WGS sequence"/>
</dbReference>
<dbReference type="Pfam" id="PF01522">
    <property type="entry name" value="Polysacc_deac_1"/>
    <property type="match status" value="1"/>
</dbReference>
<dbReference type="EMBL" id="BAAAEI010000001">
    <property type="protein sequence ID" value="GAA0341033.1"/>
    <property type="molecule type" value="Genomic_DNA"/>
</dbReference>
<evidence type="ECO:0000256" key="1">
    <source>
        <dbReference type="SAM" id="SignalP"/>
    </source>
</evidence>
<feature type="chain" id="PRO_5046812870" description="NodB homology domain-containing protein" evidence="1">
    <location>
        <begin position="29"/>
        <end position="269"/>
    </location>
</feature>
<reference evidence="4" key="1">
    <citation type="journal article" date="2019" name="Int. J. Syst. Evol. Microbiol.">
        <title>The Global Catalogue of Microorganisms (GCM) 10K type strain sequencing project: providing services to taxonomists for standard genome sequencing and annotation.</title>
        <authorList>
            <consortium name="The Broad Institute Genomics Platform"/>
            <consortium name="The Broad Institute Genome Sequencing Center for Infectious Disease"/>
            <person name="Wu L."/>
            <person name="Ma J."/>
        </authorList>
    </citation>
    <scope>NUCLEOTIDE SEQUENCE [LARGE SCALE GENOMIC DNA]</scope>
    <source>
        <strain evidence="4">JCM 13378</strain>
    </source>
</reference>
<sequence>MHKHQNTCQLACRLAMLLMGGCSAVVHAADFAWPQGQQAAVSLAYDDALASHLDVVIPQLNKLGFKASFYLTLSSATLVNRLDEWRQVAADGHELGNHSINHACRASLPGRQWVPPQHNLDTWTAQRMVTEVLQANTRLHAIDGQLQRTFTPPCSDRLAGGQDYVTEVSPHFIAIRVAGAPITGMDSLDVKQVPAWSPQKPSLQSLIDYVEQAAANGTMANITFHGVGADYLQVDKDVHQAFLDYLAEHQDRFWVADFRRISLYIRDSQ</sequence>
<keyword evidence="4" id="KW-1185">Reference proteome</keyword>
<keyword evidence="1" id="KW-0732">Signal</keyword>
<accession>A0ABP3GDG8</accession>
<dbReference type="InterPro" id="IPR011330">
    <property type="entry name" value="Glyco_hydro/deAcase_b/a-brl"/>
</dbReference>
<proteinExistence type="predicted"/>
<evidence type="ECO:0000259" key="2">
    <source>
        <dbReference type="PROSITE" id="PS51677"/>
    </source>
</evidence>
<evidence type="ECO:0000313" key="4">
    <source>
        <dbReference type="Proteomes" id="UP001501757"/>
    </source>
</evidence>
<dbReference type="RefSeq" id="WP_343840639.1">
    <property type="nucleotide sequence ID" value="NZ_BAAAEI010000001.1"/>
</dbReference>